<proteinExistence type="predicted"/>
<dbReference type="RefSeq" id="WP_194115904.1">
    <property type="nucleotide sequence ID" value="NZ_JADFUA010000004.1"/>
</dbReference>
<name>A0A8J7FKJ6_9NEIS</name>
<feature type="region of interest" description="Disordered" evidence="1">
    <location>
        <begin position="1"/>
        <end position="21"/>
    </location>
</feature>
<evidence type="ECO:0000259" key="2">
    <source>
        <dbReference type="Pfam" id="PF09791"/>
    </source>
</evidence>
<evidence type="ECO:0000313" key="4">
    <source>
        <dbReference type="Proteomes" id="UP000604481"/>
    </source>
</evidence>
<protein>
    <recommendedName>
        <fullName evidence="2">Oxidoreductase-like domain-containing protein</fullName>
    </recommendedName>
</protein>
<gene>
    <name evidence="3" type="ORF">INR99_08430</name>
</gene>
<keyword evidence="4" id="KW-1185">Reference proteome</keyword>
<dbReference type="Proteomes" id="UP000604481">
    <property type="component" value="Unassembled WGS sequence"/>
</dbReference>
<dbReference type="Pfam" id="PF09791">
    <property type="entry name" value="Oxidored-like"/>
    <property type="match status" value="1"/>
</dbReference>
<comment type="caution">
    <text evidence="3">The sequence shown here is derived from an EMBL/GenBank/DDBJ whole genome shotgun (WGS) entry which is preliminary data.</text>
</comment>
<sequence>MSLPDPIDLPDGDPMPQPPIEPPLEACCTSGCNPCIFDTYSEDLQQYRRDLLAWQARHPNPAPTENPAC</sequence>
<dbReference type="AlphaFoldDB" id="A0A8J7FKJ6"/>
<organism evidence="3 4">
    <name type="scientific">Chitinilyticum piscinae</name>
    <dbReference type="NCBI Taxonomy" id="2866724"/>
    <lineage>
        <taxon>Bacteria</taxon>
        <taxon>Pseudomonadati</taxon>
        <taxon>Pseudomonadota</taxon>
        <taxon>Betaproteobacteria</taxon>
        <taxon>Neisseriales</taxon>
        <taxon>Chitinibacteraceae</taxon>
        <taxon>Chitinilyticum</taxon>
    </lineage>
</organism>
<feature type="domain" description="Oxidoreductase-like" evidence="2">
    <location>
        <begin position="12"/>
        <end position="52"/>
    </location>
</feature>
<dbReference type="InterPro" id="IPR019180">
    <property type="entry name" value="Oxidoreductase-like_N"/>
</dbReference>
<evidence type="ECO:0000256" key="1">
    <source>
        <dbReference type="SAM" id="MobiDB-lite"/>
    </source>
</evidence>
<accession>A0A8J7FKJ6</accession>
<dbReference type="EMBL" id="JADFUA010000004">
    <property type="protein sequence ID" value="MBE9609375.1"/>
    <property type="molecule type" value="Genomic_DNA"/>
</dbReference>
<evidence type="ECO:0000313" key="3">
    <source>
        <dbReference type="EMBL" id="MBE9609375.1"/>
    </source>
</evidence>
<reference evidence="3 4" key="1">
    <citation type="submission" date="2020-10" db="EMBL/GenBank/DDBJ databases">
        <title>The genome sequence of Chitinilyticum litopenaei 4Y14.</title>
        <authorList>
            <person name="Liu Y."/>
        </authorList>
    </citation>
    <scope>NUCLEOTIDE SEQUENCE [LARGE SCALE GENOMIC DNA]</scope>
    <source>
        <strain evidence="3 4">4Y14</strain>
    </source>
</reference>